<dbReference type="InterPro" id="IPR029014">
    <property type="entry name" value="NiFe-Hase_large"/>
</dbReference>
<evidence type="ECO:0000256" key="1">
    <source>
        <dbReference type="SAM" id="MobiDB-lite"/>
    </source>
</evidence>
<organism evidence="2 3">
    <name type="scientific">Paracraurococcus lichenis</name>
    <dbReference type="NCBI Taxonomy" id="3064888"/>
    <lineage>
        <taxon>Bacteria</taxon>
        <taxon>Pseudomonadati</taxon>
        <taxon>Pseudomonadota</taxon>
        <taxon>Alphaproteobacteria</taxon>
        <taxon>Acetobacterales</taxon>
        <taxon>Roseomonadaceae</taxon>
        <taxon>Paracraurococcus</taxon>
    </lineage>
</organism>
<evidence type="ECO:0008006" key="4">
    <source>
        <dbReference type="Google" id="ProtNLM"/>
    </source>
</evidence>
<gene>
    <name evidence="2" type="ORF">Q7A36_13310</name>
</gene>
<dbReference type="RefSeq" id="WP_305104189.1">
    <property type="nucleotide sequence ID" value="NZ_JAUTWS010000011.1"/>
</dbReference>
<dbReference type="PANTHER" id="PTHR42958">
    <property type="entry name" value="HYDROGENASE-2 LARGE CHAIN"/>
    <property type="match status" value="1"/>
</dbReference>
<keyword evidence="3" id="KW-1185">Reference proteome</keyword>
<comment type="caution">
    <text evidence="2">The sequence shown here is derived from an EMBL/GenBank/DDBJ whole genome shotgun (WGS) entry which is preliminary data.</text>
</comment>
<dbReference type="EMBL" id="JAUTWS010000011">
    <property type="protein sequence ID" value="MDO9709324.1"/>
    <property type="molecule type" value="Genomic_DNA"/>
</dbReference>
<evidence type="ECO:0000313" key="2">
    <source>
        <dbReference type="EMBL" id="MDO9709324.1"/>
    </source>
</evidence>
<feature type="region of interest" description="Disordered" evidence="1">
    <location>
        <begin position="235"/>
        <end position="254"/>
    </location>
</feature>
<protein>
    <recommendedName>
        <fullName evidence="4">Hydrogenase expression/formation protein HupK</fullName>
    </recommendedName>
</protein>
<proteinExistence type="predicted"/>
<reference evidence="2 3" key="1">
    <citation type="submission" date="2023-08" db="EMBL/GenBank/DDBJ databases">
        <title>The draft genome sequence of Paracraurococcus sp. LOR1-02.</title>
        <authorList>
            <person name="Kingkaew E."/>
            <person name="Tanasupawat S."/>
        </authorList>
    </citation>
    <scope>NUCLEOTIDE SEQUENCE [LARGE SCALE GENOMIC DNA]</scope>
    <source>
        <strain evidence="2 3">LOR1-02</strain>
    </source>
</reference>
<dbReference type="InterPro" id="IPR050867">
    <property type="entry name" value="NiFe/NiFeSe_hydrgnase_LSU"/>
</dbReference>
<dbReference type="Proteomes" id="UP001243009">
    <property type="component" value="Unassembled WGS sequence"/>
</dbReference>
<feature type="compositionally biased region" description="Acidic residues" evidence="1">
    <location>
        <begin position="235"/>
        <end position="248"/>
    </location>
</feature>
<dbReference type="Gene3D" id="1.10.645.10">
    <property type="entry name" value="Cytochrome-c3 Hydrogenase, chain B"/>
    <property type="match status" value="2"/>
</dbReference>
<sequence length="327" mass="33621">MSAPGAGAITVTLGVEEGRVTTARLVSSRPAAIGAVLVGRRPAEALAILPRLFALCGEAHAAAARAALHRRRVTPAEQRRVLAEMLDSHGWNVLLAWPALLGEPPRREALLALRRAAAVLRGGDLPARRGALREAEALLAAEGLLVPPGIEAWAAATTAPAARLVRAVLDGGLAGFGATPPDLAEAGPALDAAGADALAAIVARHGHGLLARLARRLWALAALPRRLAAVLEAEDAAEPDVPDGDGEGSAETARGRLRHRLRIEGGTVRDWQVTAPTDLNFHPDGPALRGLLGAAAGPDLAARAAWHLAALDPCVPATVRVEAPAHA</sequence>
<dbReference type="PANTHER" id="PTHR42958:SF4">
    <property type="entry name" value="HYDROGENASE EXPRESSION_FORMATION PROTEIN HUPK"/>
    <property type="match status" value="1"/>
</dbReference>
<evidence type="ECO:0000313" key="3">
    <source>
        <dbReference type="Proteomes" id="UP001243009"/>
    </source>
</evidence>
<name>A0ABT9DZL3_9PROT</name>
<dbReference type="SUPFAM" id="SSF56762">
    <property type="entry name" value="HydB/Nqo4-like"/>
    <property type="match status" value="1"/>
</dbReference>
<accession>A0ABT9DZL3</accession>